<dbReference type="PANTHER" id="PTHR21198">
    <property type="entry name" value="GLUTAMATE RACEMASE"/>
    <property type="match status" value="1"/>
</dbReference>
<feature type="active site" description="Proton donor/acceptor" evidence="7">
    <location>
        <position position="201"/>
    </location>
</feature>
<dbReference type="InterPro" id="IPR015942">
    <property type="entry name" value="Asp/Glu/hydantoin_racemase"/>
</dbReference>
<comment type="catalytic activity">
    <reaction evidence="1 7">
        <text>L-glutamate = D-glutamate</text>
        <dbReference type="Rhea" id="RHEA:12813"/>
        <dbReference type="ChEBI" id="CHEBI:29985"/>
        <dbReference type="ChEBI" id="CHEBI:29986"/>
        <dbReference type="EC" id="5.1.1.3"/>
    </reaction>
</comment>
<evidence type="ECO:0000256" key="2">
    <source>
        <dbReference type="ARBA" id="ARBA00013090"/>
    </source>
</evidence>
<dbReference type="GO" id="GO:0008881">
    <property type="term" value="F:glutamate racemase activity"/>
    <property type="evidence" value="ECO:0007669"/>
    <property type="project" value="UniProtKB-UniRule"/>
</dbReference>
<dbReference type="Pfam" id="PF01177">
    <property type="entry name" value="Asp_Glu_race"/>
    <property type="match status" value="1"/>
</dbReference>
<evidence type="ECO:0000256" key="1">
    <source>
        <dbReference type="ARBA" id="ARBA00001602"/>
    </source>
</evidence>
<feature type="binding site" evidence="7">
    <location>
        <begin position="24"/>
        <end position="25"/>
    </location>
    <ligand>
        <name>substrate</name>
    </ligand>
</feature>
<dbReference type="GO" id="GO:0071555">
    <property type="term" value="P:cell wall organization"/>
    <property type="evidence" value="ECO:0007669"/>
    <property type="project" value="UniProtKB-KW"/>
</dbReference>
<reference evidence="8" key="1">
    <citation type="submission" date="2021-02" db="EMBL/GenBank/DDBJ databases">
        <title>Genome-Resolved Metagenomics of a Microbial Community Performing Photosynthetic Biological Nutrient Removal.</title>
        <authorList>
            <person name="Mcdaniel E.A."/>
        </authorList>
    </citation>
    <scope>NUCLEOTIDE SEQUENCE</scope>
    <source>
        <strain evidence="8">UWPOB_OBS1</strain>
    </source>
</reference>
<evidence type="ECO:0000313" key="9">
    <source>
        <dbReference type="Proteomes" id="UP000664277"/>
    </source>
</evidence>
<feature type="binding site" evidence="7">
    <location>
        <begin position="56"/>
        <end position="57"/>
    </location>
    <ligand>
        <name>substrate</name>
    </ligand>
</feature>
<dbReference type="SUPFAM" id="SSF53681">
    <property type="entry name" value="Aspartate/glutamate racemase"/>
    <property type="match status" value="2"/>
</dbReference>
<dbReference type="GO" id="GO:0008360">
    <property type="term" value="P:regulation of cell shape"/>
    <property type="evidence" value="ECO:0007669"/>
    <property type="project" value="UniProtKB-KW"/>
</dbReference>
<comment type="caution">
    <text evidence="8">The sequence shown here is derived from an EMBL/GenBank/DDBJ whole genome shotgun (WGS) entry which is preliminary data.</text>
</comment>
<dbReference type="HAMAP" id="MF_00258">
    <property type="entry name" value="Glu_racemase"/>
    <property type="match status" value="1"/>
</dbReference>
<dbReference type="UniPathway" id="UPA00219"/>
<protein>
    <recommendedName>
        <fullName evidence="2 7">Glutamate racemase</fullName>
        <ecNumber evidence="2 7">5.1.1.3</ecNumber>
    </recommendedName>
</protein>
<dbReference type="InterPro" id="IPR004391">
    <property type="entry name" value="Glu_race"/>
</dbReference>
<keyword evidence="4 7" id="KW-0573">Peptidoglycan synthesis</keyword>
<keyword evidence="3 7" id="KW-0133">Cell shape</keyword>
<dbReference type="InterPro" id="IPR001920">
    <property type="entry name" value="Asp/Glu_race"/>
</dbReference>
<feature type="binding site" evidence="7">
    <location>
        <begin position="202"/>
        <end position="203"/>
    </location>
    <ligand>
        <name>substrate</name>
    </ligand>
</feature>
<sequence>MTKFQNAPLSTGVSKQQLTIGLFDSGVGGLSVLSRLAACAVPARYIYFADTGRCPYGNRDAAEIGQFVEEIVGFLSDFKIDALVMACNTSAALARGHAEAAVGSSVKLYDLIAPTCKSLSRSRFSSIGVMATFGTVNSQAFSKGLRGFGYEGDIREVACPRLVPIIESGKLPEHNAMCDLEGALREYLTKLAGMEAIVLGCTHFPFVAPQIERLISEDAQMAKLFPAGLTLIDPATCLVDDIFPGLNEMAKSQPVDLSLPAFKYFTTGTVRDFERTAVSCVGRIGGCREVSIADISNYHLKPLDRFNAFSVVL</sequence>
<dbReference type="InterPro" id="IPR033134">
    <property type="entry name" value="Asp/Glu_racemase_AS_2"/>
</dbReference>
<evidence type="ECO:0000256" key="6">
    <source>
        <dbReference type="ARBA" id="ARBA00023316"/>
    </source>
</evidence>
<name>A0A8J7P7D2_9BACT</name>
<dbReference type="EC" id="5.1.1.3" evidence="2 7"/>
<dbReference type="PROSITE" id="PS00924">
    <property type="entry name" value="ASP_GLU_RACEMASE_2"/>
    <property type="match status" value="1"/>
</dbReference>
<dbReference type="EMBL" id="JAFLCK010000006">
    <property type="protein sequence ID" value="MBN8659959.1"/>
    <property type="molecule type" value="Genomic_DNA"/>
</dbReference>
<dbReference type="PANTHER" id="PTHR21198:SF2">
    <property type="entry name" value="GLUTAMATE RACEMASE"/>
    <property type="match status" value="1"/>
</dbReference>
<feature type="binding site" evidence="7">
    <location>
        <begin position="88"/>
        <end position="89"/>
    </location>
    <ligand>
        <name>substrate</name>
    </ligand>
</feature>
<organism evidence="8 9">
    <name type="scientific">Candidatus Obscuribacter phosphatis</name>
    <dbReference type="NCBI Taxonomy" id="1906157"/>
    <lineage>
        <taxon>Bacteria</taxon>
        <taxon>Bacillati</taxon>
        <taxon>Candidatus Melainabacteria</taxon>
        <taxon>Candidatus Obscuribacterales</taxon>
        <taxon>Candidatus Obscuribacteraceae</taxon>
        <taxon>Candidatus Obscuribacter</taxon>
    </lineage>
</organism>
<dbReference type="Gene3D" id="3.40.50.1860">
    <property type="match status" value="2"/>
</dbReference>
<accession>A0A8J7P7D2</accession>
<keyword evidence="5 7" id="KW-0413">Isomerase</keyword>
<comment type="similarity">
    <text evidence="7">Belongs to the aspartate/glutamate racemases family.</text>
</comment>
<evidence type="ECO:0000256" key="4">
    <source>
        <dbReference type="ARBA" id="ARBA00022984"/>
    </source>
</evidence>
<dbReference type="AlphaFoldDB" id="A0A8J7P7D2"/>
<keyword evidence="6 7" id="KW-0961">Cell wall biogenesis/degradation</keyword>
<evidence type="ECO:0000256" key="5">
    <source>
        <dbReference type="ARBA" id="ARBA00023235"/>
    </source>
</evidence>
<dbReference type="NCBIfam" id="TIGR00067">
    <property type="entry name" value="glut_race"/>
    <property type="match status" value="1"/>
</dbReference>
<evidence type="ECO:0000256" key="7">
    <source>
        <dbReference type="HAMAP-Rule" id="MF_00258"/>
    </source>
</evidence>
<proteinExistence type="inferred from homology"/>
<dbReference type="Proteomes" id="UP000664277">
    <property type="component" value="Unassembled WGS sequence"/>
</dbReference>
<dbReference type="GO" id="GO:0009252">
    <property type="term" value="P:peptidoglycan biosynthetic process"/>
    <property type="evidence" value="ECO:0007669"/>
    <property type="project" value="UniProtKB-UniRule"/>
</dbReference>
<comment type="pathway">
    <text evidence="7">Cell wall biogenesis; peptidoglycan biosynthesis.</text>
</comment>
<evidence type="ECO:0000256" key="3">
    <source>
        <dbReference type="ARBA" id="ARBA00022960"/>
    </source>
</evidence>
<feature type="active site" description="Proton donor/acceptor" evidence="7">
    <location>
        <position position="87"/>
    </location>
</feature>
<comment type="function">
    <text evidence="7">Provides the (R)-glutamate required for cell wall biosynthesis.</text>
</comment>
<evidence type="ECO:0000313" key="8">
    <source>
        <dbReference type="EMBL" id="MBN8659959.1"/>
    </source>
</evidence>
<gene>
    <name evidence="7 8" type="primary">murI</name>
    <name evidence="8" type="ORF">J0M35_06320</name>
</gene>